<keyword evidence="5 7" id="KW-0508">mRNA splicing</keyword>
<dbReference type="InterPro" id="IPR035979">
    <property type="entry name" value="RBD_domain_sf"/>
</dbReference>
<dbReference type="Pfam" id="PF00076">
    <property type="entry name" value="RRM_1"/>
    <property type="match status" value="1"/>
</dbReference>
<dbReference type="WBParaSite" id="jg15581">
    <property type="protein sequence ID" value="jg15581"/>
    <property type="gene ID" value="jg15581"/>
</dbReference>
<reference evidence="11" key="1">
    <citation type="submission" date="2022-11" db="UniProtKB">
        <authorList>
            <consortium name="WormBaseParasite"/>
        </authorList>
    </citation>
    <scope>IDENTIFICATION</scope>
</reference>
<dbReference type="InterPro" id="IPR012677">
    <property type="entry name" value="Nucleotide-bd_a/b_plait_sf"/>
</dbReference>
<dbReference type="InterPro" id="IPR000504">
    <property type="entry name" value="RRM_dom"/>
</dbReference>
<dbReference type="FunFam" id="3.30.70.330:FF:000382">
    <property type="entry name" value="G-patch domain-containing protein"/>
    <property type="match status" value="1"/>
</dbReference>
<dbReference type="GO" id="GO:0005654">
    <property type="term" value="C:nucleoplasm"/>
    <property type="evidence" value="ECO:0007669"/>
    <property type="project" value="UniProtKB-UniRule"/>
</dbReference>
<keyword evidence="6 7" id="KW-0539">Nucleus</keyword>
<dbReference type="InterPro" id="IPR040052">
    <property type="entry name" value="RBM17"/>
</dbReference>
<evidence type="ECO:0000313" key="10">
    <source>
        <dbReference type="Proteomes" id="UP000887574"/>
    </source>
</evidence>
<evidence type="ECO:0000256" key="5">
    <source>
        <dbReference type="ARBA" id="ARBA00023187"/>
    </source>
</evidence>
<evidence type="ECO:0000256" key="8">
    <source>
        <dbReference type="SAM" id="MobiDB-lite"/>
    </source>
</evidence>
<evidence type="ECO:0000256" key="3">
    <source>
        <dbReference type="ARBA" id="ARBA00022664"/>
    </source>
</evidence>
<protein>
    <recommendedName>
        <fullName evidence="7">Splicing factor 45</fullName>
    </recommendedName>
    <alternativeName>
        <fullName evidence="7">RNA-binding motif protein 17</fullName>
    </alternativeName>
</protein>
<dbReference type="SUPFAM" id="SSF54928">
    <property type="entry name" value="RNA-binding domain, RBD"/>
    <property type="match status" value="1"/>
</dbReference>
<keyword evidence="3 7" id="KW-0507">mRNA processing</keyword>
<evidence type="ECO:0000256" key="2">
    <source>
        <dbReference type="ARBA" id="ARBA00005987"/>
    </source>
</evidence>
<feature type="region of interest" description="Disordered" evidence="8">
    <location>
        <begin position="174"/>
        <end position="195"/>
    </location>
</feature>
<dbReference type="Proteomes" id="UP000887574">
    <property type="component" value="Unplaced"/>
</dbReference>
<comment type="subcellular location">
    <subcellularLocation>
        <location evidence="1 7">Nucleus</location>
    </subcellularLocation>
</comment>
<dbReference type="SMART" id="SM00361">
    <property type="entry name" value="RRM_1"/>
    <property type="match status" value="1"/>
</dbReference>
<comment type="similarity">
    <text evidence="2">Belongs to the RRM half pint family.</text>
</comment>
<comment type="subunit">
    <text evidence="7">Associates with the spliceosome.</text>
</comment>
<organism evidence="10 11">
    <name type="scientific">Ditylenchus dipsaci</name>
    <dbReference type="NCBI Taxonomy" id="166011"/>
    <lineage>
        <taxon>Eukaryota</taxon>
        <taxon>Metazoa</taxon>
        <taxon>Ecdysozoa</taxon>
        <taxon>Nematoda</taxon>
        <taxon>Chromadorea</taxon>
        <taxon>Rhabditida</taxon>
        <taxon>Tylenchina</taxon>
        <taxon>Tylenchomorpha</taxon>
        <taxon>Sphaerularioidea</taxon>
        <taxon>Anguinidae</taxon>
        <taxon>Anguininae</taxon>
        <taxon>Ditylenchus</taxon>
    </lineage>
</organism>
<evidence type="ECO:0000256" key="1">
    <source>
        <dbReference type="ARBA" id="ARBA00004123"/>
    </source>
</evidence>
<name>A0A915D5E8_9BILA</name>
<dbReference type="GO" id="GO:0071011">
    <property type="term" value="C:precatalytic spliceosome"/>
    <property type="evidence" value="ECO:0007669"/>
    <property type="project" value="TreeGrafter"/>
</dbReference>
<feature type="domain" description="RNA recognition motif" evidence="9">
    <location>
        <begin position="274"/>
        <end position="353"/>
    </location>
</feature>
<dbReference type="GO" id="GO:0045292">
    <property type="term" value="P:mRNA cis splicing, via spliceosome"/>
    <property type="evidence" value="ECO:0007669"/>
    <property type="project" value="UniProtKB-UniRule"/>
</dbReference>
<dbReference type="PIRSF" id="PIRSF031066">
    <property type="entry name" value="Splicing_factor_SPF45"/>
    <property type="match status" value="1"/>
</dbReference>
<keyword evidence="10" id="KW-1185">Reference proteome</keyword>
<evidence type="ECO:0000259" key="9">
    <source>
        <dbReference type="SMART" id="SM00361"/>
    </source>
</evidence>
<evidence type="ECO:0000256" key="4">
    <source>
        <dbReference type="ARBA" id="ARBA00022884"/>
    </source>
</evidence>
<evidence type="ECO:0000313" key="11">
    <source>
        <dbReference type="WBParaSite" id="jg15581"/>
    </source>
</evidence>
<dbReference type="InterPro" id="IPR003954">
    <property type="entry name" value="RRM_euk-type"/>
</dbReference>
<comment type="function">
    <text evidence="7">Splice factor that binds to the single-stranded 3'AG at the exon/intron border and promotes its utilization in the second catalytic step. Involved in the regulation of alternative splicing and the utilization of cryptic splice sites.</text>
</comment>
<proteinExistence type="inferred from homology"/>
<dbReference type="AlphaFoldDB" id="A0A915D5E8"/>
<keyword evidence="4 7" id="KW-0694">RNA-binding</keyword>
<dbReference type="Gene3D" id="3.30.70.330">
    <property type="match status" value="1"/>
</dbReference>
<evidence type="ECO:0000256" key="6">
    <source>
        <dbReference type="ARBA" id="ARBA00023242"/>
    </source>
</evidence>
<dbReference type="PANTHER" id="PTHR13288">
    <property type="entry name" value="SPLICING FACTOR 45 SPF45"/>
    <property type="match status" value="1"/>
</dbReference>
<sequence>MSLYDDIEVPVDAREKAQQSSSIATEAAKKADLQAKPRKRCKTHRKIQMCRRPQWIWSVRKSAKASAKVFAEFETTQGYSTGAYRQYQFIQHCSQSVDRRQGLKVGASFLFGEFNVEDEYNPTAPTDYASFKTKREAQRVKEKIAKEIADRILKQHEEEESKRKSGACFAPPQNLIEQDMAPPPTPSPPVVYESPSQFGKKRIWTGRDEQGMSTALRVEKTGKTGLIIAETATQQIEDNDDDVMEVGAGFSVSTEKTVVSGANITDLLKNSSKIVLLKNMVVPSEVDSGLEGEIKEEMKKYGQLNNVILHSMPNASVEEAIRIFLEFTNVNHAIKAVVDLNGRFFGGRAIHPEFYSLDNYMNRKLVKMNKASVLYLVYLFSHLLVILI</sequence>
<dbReference type="GO" id="GO:0003723">
    <property type="term" value="F:RNA binding"/>
    <property type="evidence" value="ECO:0007669"/>
    <property type="project" value="UniProtKB-UniRule"/>
</dbReference>
<dbReference type="PANTHER" id="PTHR13288:SF8">
    <property type="entry name" value="SPLICING FACTOR 45"/>
    <property type="match status" value="1"/>
</dbReference>
<evidence type="ECO:0000256" key="7">
    <source>
        <dbReference type="PIRNR" id="PIRNR031066"/>
    </source>
</evidence>
<keyword evidence="7" id="KW-0747">Spliceosome</keyword>
<accession>A0A915D5E8</accession>